<dbReference type="Proteomes" id="UP000244929">
    <property type="component" value="Chromosome"/>
</dbReference>
<dbReference type="AlphaFoldDB" id="A0A2S1R2M4"/>
<protein>
    <submittedName>
        <fullName evidence="4">GNAT family N-acetyltransferase</fullName>
    </submittedName>
</protein>
<dbReference type="RefSeq" id="WP_108779587.1">
    <property type="nucleotide sequence ID" value="NZ_CP029186.1"/>
</dbReference>
<dbReference type="OrthoDB" id="5419426at2"/>
<feature type="domain" description="N-acetyltransferase" evidence="3">
    <location>
        <begin position="3"/>
        <end position="161"/>
    </location>
</feature>
<dbReference type="InterPro" id="IPR016181">
    <property type="entry name" value="Acyl_CoA_acyltransferase"/>
</dbReference>
<evidence type="ECO:0000259" key="3">
    <source>
        <dbReference type="PROSITE" id="PS51186"/>
    </source>
</evidence>
<evidence type="ECO:0000313" key="5">
    <source>
        <dbReference type="Proteomes" id="UP000244929"/>
    </source>
</evidence>
<proteinExistence type="predicted"/>
<dbReference type="InterPro" id="IPR050832">
    <property type="entry name" value="Bact_Acetyltransf"/>
</dbReference>
<dbReference type="SUPFAM" id="SSF55729">
    <property type="entry name" value="Acyl-CoA N-acyltransferases (Nat)"/>
    <property type="match status" value="1"/>
</dbReference>
<dbReference type="Pfam" id="PF00583">
    <property type="entry name" value="Acetyltransf_1"/>
    <property type="match status" value="1"/>
</dbReference>
<evidence type="ECO:0000256" key="1">
    <source>
        <dbReference type="ARBA" id="ARBA00022679"/>
    </source>
</evidence>
<organism evidence="4 5">
    <name type="scientific">Flavobacterium album</name>
    <dbReference type="NCBI Taxonomy" id="2175091"/>
    <lineage>
        <taxon>Bacteria</taxon>
        <taxon>Pseudomonadati</taxon>
        <taxon>Bacteroidota</taxon>
        <taxon>Flavobacteriia</taxon>
        <taxon>Flavobacteriales</taxon>
        <taxon>Flavobacteriaceae</taxon>
        <taxon>Flavobacterium</taxon>
    </lineage>
</organism>
<dbReference type="CDD" id="cd04301">
    <property type="entry name" value="NAT_SF"/>
    <property type="match status" value="1"/>
</dbReference>
<dbReference type="PROSITE" id="PS51186">
    <property type="entry name" value="GNAT"/>
    <property type="match status" value="1"/>
</dbReference>
<dbReference type="Gene3D" id="3.40.630.30">
    <property type="match status" value="1"/>
</dbReference>
<name>A0A2S1R2M4_9FLAO</name>
<dbReference type="PANTHER" id="PTHR43877">
    <property type="entry name" value="AMINOALKYLPHOSPHONATE N-ACETYLTRANSFERASE-RELATED-RELATED"/>
    <property type="match status" value="1"/>
</dbReference>
<dbReference type="EMBL" id="CP029186">
    <property type="protein sequence ID" value="AWH86867.1"/>
    <property type="molecule type" value="Genomic_DNA"/>
</dbReference>
<sequence>MSITIRKIEKEDNPAVAKVIRDVLIEHNVPKVGTAYADASLDCMFETYSSPNSVYLVVEKDGRIMGGAGIAPLDNGPADTCELQKMYFLNEARGLGIGTQMMAKCLQAATDFGFAQCYLETMPYMEAAQKLYLKSGFNYIDAPMGNTGHTSCPVWMLAPLPPKGEKPE</sequence>
<dbReference type="KEGG" id="falb:HYN59_17900"/>
<dbReference type="PANTHER" id="PTHR43877:SF2">
    <property type="entry name" value="AMINOALKYLPHOSPHONATE N-ACETYLTRANSFERASE-RELATED"/>
    <property type="match status" value="1"/>
</dbReference>
<evidence type="ECO:0000256" key="2">
    <source>
        <dbReference type="ARBA" id="ARBA00023315"/>
    </source>
</evidence>
<gene>
    <name evidence="4" type="ORF">HYN59_17900</name>
</gene>
<reference evidence="4 5" key="1">
    <citation type="submission" date="2018-04" db="EMBL/GenBank/DDBJ databases">
        <title>Genome sequencing of Flavobacterium sp. HYN0059.</title>
        <authorList>
            <person name="Yi H."/>
            <person name="Baek C."/>
        </authorList>
    </citation>
    <scope>NUCLEOTIDE SEQUENCE [LARGE SCALE GENOMIC DNA]</scope>
    <source>
        <strain evidence="4 5">HYN0059</strain>
    </source>
</reference>
<keyword evidence="2" id="KW-0012">Acyltransferase</keyword>
<keyword evidence="1 4" id="KW-0808">Transferase</keyword>
<accession>A0A2S1R2M4</accession>
<dbReference type="InterPro" id="IPR000182">
    <property type="entry name" value="GNAT_dom"/>
</dbReference>
<dbReference type="GO" id="GO:0016747">
    <property type="term" value="F:acyltransferase activity, transferring groups other than amino-acyl groups"/>
    <property type="evidence" value="ECO:0007669"/>
    <property type="project" value="InterPro"/>
</dbReference>
<evidence type="ECO:0000313" key="4">
    <source>
        <dbReference type="EMBL" id="AWH86867.1"/>
    </source>
</evidence>
<keyword evidence="5" id="KW-1185">Reference proteome</keyword>